<dbReference type="PANTHER" id="PTHR38755:SF1">
    <property type="entry name" value="METHYLENE-TETRAHYDROFOLATE REDUCTASE C-TERMINAL DOMAIN-CONTAINING PROTEIN"/>
    <property type="match status" value="1"/>
</dbReference>
<proteinExistence type="predicted"/>
<sequence length="205" mass="23152">MLAVQLKPEDEVLPRIFRKRLFIFECLGCQEVYFPRQEVEKFIESLENEITAKVAIDYLCNRDFVREYVKAYSSQIKQAELILVFSCGVGAQVLCSLLEDRIVYTGCNTLYLNGFQGLSVQNFDCRQCGQCYLNLTGGICPLANCAKGLLNGPCGGAKDGKCEANPEADCAWELIYKRLKRLGKLDLLRKSLSVRDYSLIMKSET</sequence>
<dbReference type="AlphaFoldDB" id="A0A497E1U1"/>
<dbReference type="Pfam" id="PF12225">
    <property type="entry name" value="DUF5981"/>
    <property type="match status" value="1"/>
</dbReference>
<evidence type="ECO:0000313" key="2">
    <source>
        <dbReference type="EMBL" id="RLE07013.1"/>
    </source>
</evidence>
<feature type="domain" description="Methylene-tetrahydrofolate reductase C-terminal-like" evidence="1">
    <location>
        <begin position="105"/>
        <end position="197"/>
    </location>
</feature>
<protein>
    <submittedName>
        <fullName evidence="2">5,10-methylene tetrahydromethanopterin reductase</fullName>
    </submittedName>
</protein>
<evidence type="ECO:0000259" key="1">
    <source>
        <dbReference type="Pfam" id="PF12225"/>
    </source>
</evidence>
<dbReference type="Proteomes" id="UP000279422">
    <property type="component" value="Unassembled WGS sequence"/>
</dbReference>
<gene>
    <name evidence="2" type="ORF">DRJ00_08830</name>
</gene>
<reference evidence="2 3" key="1">
    <citation type="submission" date="2018-06" db="EMBL/GenBank/DDBJ databases">
        <title>Extensive metabolic versatility and redundancy in microbially diverse, dynamic hydrothermal sediments.</title>
        <authorList>
            <person name="Dombrowski N."/>
            <person name="Teske A."/>
            <person name="Baker B.J."/>
        </authorList>
    </citation>
    <scope>NUCLEOTIDE SEQUENCE [LARGE SCALE GENOMIC DNA]</scope>
    <source>
        <strain evidence="2">B47_G16</strain>
    </source>
</reference>
<name>A0A497E1U1_UNCAE</name>
<dbReference type="PANTHER" id="PTHR38755">
    <property type="entry name" value="5,10-METHYLENETETRAHYDROFOLATE REDUCTASE"/>
    <property type="match status" value="1"/>
</dbReference>
<evidence type="ECO:0000313" key="3">
    <source>
        <dbReference type="Proteomes" id="UP000279422"/>
    </source>
</evidence>
<organism evidence="2 3">
    <name type="scientific">Aerophobetes bacterium</name>
    <dbReference type="NCBI Taxonomy" id="2030807"/>
    <lineage>
        <taxon>Bacteria</taxon>
        <taxon>Candidatus Aerophobota</taxon>
    </lineage>
</organism>
<accession>A0A497E1U1</accession>
<comment type="caution">
    <text evidence="2">The sequence shown here is derived from an EMBL/GenBank/DDBJ whole genome shotgun (WGS) entry which is preliminary data.</text>
</comment>
<dbReference type="EMBL" id="QMPZ01000204">
    <property type="protein sequence ID" value="RLE07013.1"/>
    <property type="molecule type" value="Genomic_DNA"/>
</dbReference>
<dbReference type="InterPro" id="IPR022026">
    <property type="entry name" value="DUF5981"/>
</dbReference>